<gene>
    <name evidence="1" type="ORF">N44_03392</name>
</gene>
<evidence type="ECO:0000313" key="2">
    <source>
        <dbReference type="Proteomes" id="UP000030321"/>
    </source>
</evidence>
<dbReference type="Proteomes" id="UP000030321">
    <property type="component" value="Unassembled WGS sequence"/>
</dbReference>
<name>A0A0A1VV77_MICAE</name>
<sequence length="369" mass="41432">MSKIFELYGYRLDCWNAEASANREKAWCPFMDAECDGGGNRYLSALDINKNPTLEKFFPGKKIVQSGVCSLRLRDSEQPWIVCPRRLLSLKGQQENYQAHVREQLVKYSNLEQGKLYRAWSEVKMKVNTTNDDDEAKSFDYTFDYVIAGASRKKLSEVAVLVGKGVRATQKIAEENQYTLASRNGELWIDDFPSDPIVIVEIMTSSTSGGDKNKRTQIAMACEDAIVSPETHNGPGINYRQVWARMVSQLIVKSQVGLAWNGKTFWLLQDLLAQYISSTTALDLSKYIAQHPDEVNILAFGYGEIDAEPTSPIIELSDSTFYAGPITENADNSVSKGFVEIVKIGAPPDKEHLWRSLFKKAPCGNITWK</sequence>
<dbReference type="AlphaFoldDB" id="A0A0A1VV77"/>
<accession>A0A0A1VV77</accession>
<proteinExistence type="predicted"/>
<dbReference type="EMBL" id="BBPA01000043">
    <property type="protein sequence ID" value="GAL93640.1"/>
    <property type="molecule type" value="Genomic_DNA"/>
</dbReference>
<organism evidence="1 2">
    <name type="scientific">Microcystis aeruginosa NIES-44</name>
    <dbReference type="NCBI Taxonomy" id="449439"/>
    <lineage>
        <taxon>Bacteria</taxon>
        <taxon>Bacillati</taxon>
        <taxon>Cyanobacteriota</taxon>
        <taxon>Cyanophyceae</taxon>
        <taxon>Oscillatoriophycideae</taxon>
        <taxon>Chroococcales</taxon>
        <taxon>Microcystaceae</taxon>
        <taxon>Microcystis</taxon>
    </lineage>
</organism>
<evidence type="ECO:0008006" key="3">
    <source>
        <dbReference type="Google" id="ProtNLM"/>
    </source>
</evidence>
<protein>
    <recommendedName>
        <fullName evidence="3">Restriction endonuclease NotI</fullName>
    </recommendedName>
</protein>
<reference evidence="2" key="1">
    <citation type="journal article" date="2015" name="Genome">
        <title>Whole Genome Sequence of the Non-Microcystin-Producing Microcystis aeruginosa Strain NIES-44.</title>
        <authorList>
            <person name="Okano K."/>
            <person name="Miyata N."/>
            <person name="Ozaki Y."/>
        </authorList>
    </citation>
    <scope>NUCLEOTIDE SEQUENCE [LARGE SCALE GENOMIC DNA]</scope>
    <source>
        <strain evidence="2">NIES-44</strain>
    </source>
</reference>
<dbReference type="RefSeq" id="WP_045359490.1">
    <property type="nucleotide sequence ID" value="NZ_BBPA01000043.1"/>
</dbReference>
<evidence type="ECO:0000313" key="1">
    <source>
        <dbReference type="EMBL" id="GAL93640.1"/>
    </source>
</evidence>
<comment type="caution">
    <text evidence="1">The sequence shown here is derived from an EMBL/GenBank/DDBJ whole genome shotgun (WGS) entry which is preliminary data.</text>
</comment>